<protein>
    <submittedName>
        <fullName evidence="2">Transglutaminase-like putative cysteine protease</fullName>
    </submittedName>
</protein>
<dbReference type="OrthoDB" id="5438043at2"/>
<reference evidence="2 3" key="1">
    <citation type="submission" date="2018-04" db="EMBL/GenBank/DDBJ databases">
        <title>Genomic Encyclopedia of Archaeal and Bacterial Type Strains, Phase II (KMG-II): from individual species to whole genera.</title>
        <authorList>
            <person name="Goeker M."/>
        </authorList>
    </citation>
    <scope>NUCLEOTIDE SEQUENCE [LARGE SCALE GENOMIC DNA]</scope>
    <source>
        <strain evidence="2 3">DSM 25521</strain>
    </source>
</reference>
<accession>A0A2T4YYN8</accession>
<feature type="domain" description="Transglutaminase-like" evidence="1">
    <location>
        <begin position="166"/>
        <end position="232"/>
    </location>
</feature>
<evidence type="ECO:0000259" key="1">
    <source>
        <dbReference type="SMART" id="SM00460"/>
    </source>
</evidence>
<dbReference type="InterPro" id="IPR002931">
    <property type="entry name" value="Transglutaminase-like"/>
</dbReference>
<dbReference type="GO" id="GO:0006508">
    <property type="term" value="P:proteolysis"/>
    <property type="evidence" value="ECO:0007669"/>
    <property type="project" value="UniProtKB-KW"/>
</dbReference>
<dbReference type="InterPro" id="IPR038765">
    <property type="entry name" value="Papain-like_cys_pep_sf"/>
</dbReference>
<proteinExistence type="predicted"/>
<dbReference type="Gene3D" id="3.10.620.30">
    <property type="match status" value="1"/>
</dbReference>
<sequence>MHIRYGYDITISCEQATPAILMLDVHPDRRGDLAEPDEPEVTALVGGASLVTEPFIDPFGNIARRLLVPAGGARLTAAGMIHDPGFPEVLPLDAHATMPQDLPKEALPFLAGSRYCETDRLMALAWEQFGTVPAGGRQVQAICDLVHAHLRFDYMAARSTRTAAEAWDERTGVCRDFAHLALTLCRCLNIPARYVTGYLGDIGVPAMPDPMDFSAWFEVLLDGHWHAFDARHNRPRIGRIPVALGRDAADVAMISTFGAHRLESFAVITEEVEGDRFPQTAGERRDHWQAMSRFRSAG</sequence>
<dbReference type="PANTHER" id="PTHR33490:SF12">
    <property type="entry name" value="BLL5557 PROTEIN"/>
    <property type="match status" value="1"/>
</dbReference>
<dbReference type="PANTHER" id="PTHR33490">
    <property type="entry name" value="BLR5614 PROTEIN-RELATED"/>
    <property type="match status" value="1"/>
</dbReference>
<evidence type="ECO:0000313" key="3">
    <source>
        <dbReference type="Proteomes" id="UP000241808"/>
    </source>
</evidence>
<dbReference type="GO" id="GO:0008233">
    <property type="term" value="F:peptidase activity"/>
    <property type="evidence" value="ECO:0007669"/>
    <property type="project" value="UniProtKB-KW"/>
</dbReference>
<keyword evidence="2" id="KW-0378">Hydrolase</keyword>
<name>A0A2T4YYN8_9HYPH</name>
<organism evidence="2 3">
    <name type="scientific">Phreatobacter oligotrophus</name>
    <dbReference type="NCBI Taxonomy" id="1122261"/>
    <lineage>
        <taxon>Bacteria</taxon>
        <taxon>Pseudomonadati</taxon>
        <taxon>Pseudomonadota</taxon>
        <taxon>Alphaproteobacteria</taxon>
        <taxon>Hyphomicrobiales</taxon>
        <taxon>Phreatobacteraceae</taxon>
        <taxon>Phreatobacter</taxon>
    </lineage>
</organism>
<dbReference type="SMART" id="SM00460">
    <property type="entry name" value="TGc"/>
    <property type="match status" value="1"/>
</dbReference>
<dbReference type="SUPFAM" id="SSF54001">
    <property type="entry name" value="Cysteine proteinases"/>
    <property type="match status" value="1"/>
</dbReference>
<dbReference type="AlphaFoldDB" id="A0A2T4YYN8"/>
<comment type="caution">
    <text evidence="2">The sequence shown here is derived from an EMBL/GenBank/DDBJ whole genome shotgun (WGS) entry which is preliminary data.</text>
</comment>
<keyword evidence="3" id="KW-1185">Reference proteome</keyword>
<dbReference type="Proteomes" id="UP000241808">
    <property type="component" value="Unassembled WGS sequence"/>
</dbReference>
<gene>
    <name evidence="2" type="ORF">C8P69_109119</name>
</gene>
<evidence type="ECO:0000313" key="2">
    <source>
        <dbReference type="EMBL" id="PTM51832.1"/>
    </source>
</evidence>
<dbReference type="RefSeq" id="WP_108178931.1">
    <property type="nucleotide sequence ID" value="NZ_PZZL01000009.1"/>
</dbReference>
<dbReference type="Pfam" id="PF01841">
    <property type="entry name" value="Transglut_core"/>
    <property type="match status" value="1"/>
</dbReference>
<dbReference type="EMBL" id="PZZL01000009">
    <property type="protein sequence ID" value="PTM51832.1"/>
    <property type="molecule type" value="Genomic_DNA"/>
</dbReference>
<keyword evidence="2" id="KW-0645">Protease</keyword>